<name>A0A0F9IZ78_9ZZZZ</name>
<dbReference type="EMBL" id="LAZR01011253">
    <property type="protein sequence ID" value="KKM62643.1"/>
    <property type="molecule type" value="Genomic_DNA"/>
</dbReference>
<reference evidence="2" key="1">
    <citation type="journal article" date="2015" name="Nature">
        <title>Complex archaea that bridge the gap between prokaryotes and eukaryotes.</title>
        <authorList>
            <person name="Spang A."/>
            <person name="Saw J.H."/>
            <person name="Jorgensen S.L."/>
            <person name="Zaremba-Niedzwiedzka K."/>
            <person name="Martijn J."/>
            <person name="Lind A.E."/>
            <person name="van Eijk R."/>
            <person name="Schleper C."/>
            <person name="Guy L."/>
            <person name="Ettema T.J."/>
        </authorList>
    </citation>
    <scope>NUCLEOTIDE SEQUENCE</scope>
</reference>
<keyword evidence="1" id="KW-0472">Membrane</keyword>
<gene>
    <name evidence="2" type="ORF">LCGC14_1519640</name>
</gene>
<dbReference type="AlphaFoldDB" id="A0A0F9IZ78"/>
<evidence type="ECO:0000313" key="2">
    <source>
        <dbReference type="EMBL" id="KKM62643.1"/>
    </source>
</evidence>
<sequence length="77" mass="8546">MIIQDLVISVGSVGFSLALLPTVFSQNKPSWYTSLITSIILAAYIWSFATLGLTYSATTTTITCALWVILLYQKLRR</sequence>
<accession>A0A0F9IZ78</accession>
<keyword evidence="1" id="KW-0812">Transmembrane</keyword>
<feature type="transmembrane region" description="Helical" evidence="1">
    <location>
        <begin position="6"/>
        <end position="24"/>
    </location>
</feature>
<feature type="transmembrane region" description="Helical" evidence="1">
    <location>
        <begin position="55"/>
        <end position="72"/>
    </location>
</feature>
<organism evidence="2">
    <name type="scientific">marine sediment metagenome</name>
    <dbReference type="NCBI Taxonomy" id="412755"/>
    <lineage>
        <taxon>unclassified sequences</taxon>
        <taxon>metagenomes</taxon>
        <taxon>ecological metagenomes</taxon>
    </lineage>
</organism>
<proteinExistence type="predicted"/>
<keyword evidence="1" id="KW-1133">Transmembrane helix</keyword>
<protein>
    <submittedName>
        <fullName evidence="2">Uncharacterized protein</fullName>
    </submittedName>
</protein>
<evidence type="ECO:0000256" key="1">
    <source>
        <dbReference type="SAM" id="Phobius"/>
    </source>
</evidence>
<comment type="caution">
    <text evidence="2">The sequence shown here is derived from an EMBL/GenBank/DDBJ whole genome shotgun (WGS) entry which is preliminary data.</text>
</comment>